<dbReference type="InterPro" id="IPR045626">
    <property type="entry name" value="PGDH_ASB_dom"/>
</dbReference>
<dbReference type="InterPro" id="IPR029009">
    <property type="entry name" value="ASB_dom_sf"/>
</dbReference>
<dbReference type="Pfam" id="PF19304">
    <property type="entry name" value="PGDH_inter"/>
    <property type="match status" value="1"/>
</dbReference>
<keyword evidence="7 11" id="KW-0520">NAD</keyword>
<reference evidence="13 14" key="1">
    <citation type="journal article" date="2019" name="Front. Microbiol.">
        <title>Thermoanaerosceptrum fracticalcis gen. nov. sp. nov., a Novel Fumarate-Fermenting Microorganism From a Deep Fractured Carbonate Aquifer of the US Great Basin.</title>
        <authorList>
            <person name="Hamilton-Brehm S.D."/>
            <person name="Stewart L.E."/>
            <person name="Zavarin M."/>
            <person name="Caldwell M."/>
            <person name="Lawson P.A."/>
            <person name="Onstott T.C."/>
            <person name="Grzymski J."/>
            <person name="Neveux I."/>
            <person name="Lollar B.S."/>
            <person name="Russell C.E."/>
            <person name="Moser D.P."/>
        </authorList>
    </citation>
    <scope>NUCLEOTIDE SEQUENCE [LARGE SCALE GENOMIC DNA]</scope>
    <source>
        <strain evidence="13 14">DRI-13</strain>
    </source>
</reference>
<dbReference type="GO" id="GO:0004617">
    <property type="term" value="F:phosphoglycerate dehydrogenase activity"/>
    <property type="evidence" value="ECO:0007669"/>
    <property type="project" value="UniProtKB-UniRule"/>
</dbReference>
<evidence type="ECO:0000256" key="6">
    <source>
        <dbReference type="ARBA" id="ARBA00023002"/>
    </source>
</evidence>
<dbReference type="Pfam" id="PF02826">
    <property type="entry name" value="2-Hacid_dh_C"/>
    <property type="match status" value="1"/>
</dbReference>
<dbReference type="InterPro" id="IPR050857">
    <property type="entry name" value="D-2-hydroxyacid_DH"/>
</dbReference>
<dbReference type="NCBIfam" id="TIGR01327">
    <property type="entry name" value="PGDH"/>
    <property type="match status" value="1"/>
</dbReference>
<dbReference type="InterPro" id="IPR002912">
    <property type="entry name" value="ACT_dom"/>
</dbReference>
<keyword evidence="14" id="KW-1185">Reference proteome</keyword>
<dbReference type="FunFam" id="3.30.1330.90:FF:000003">
    <property type="entry name" value="D-3-phosphoglycerate dehydrogenase"/>
    <property type="match status" value="1"/>
</dbReference>
<gene>
    <name evidence="13" type="ORF">BR63_13555</name>
</gene>
<dbReference type="FunFam" id="3.40.50.720:FF:000021">
    <property type="entry name" value="D-3-phosphoglycerate dehydrogenase"/>
    <property type="match status" value="1"/>
</dbReference>
<evidence type="ECO:0000256" key="4">
    <source>
        <dbReference type="ARBA" id="ARBA00021582"/>
    </source>
</evidence>
<feature type="domain" description="ACT" evidence="12">
    <location>
        <begin position="455"/>
        <end position="527"/>
    </location>
</feature>
<keyword evidence="6 11" id="KW-0560">Oxidoreductase</keyword>
<dbReference type="OrthoDB" id="9805416at2"/>
<evidence type="ECO:0000313" key="13">
    <source>
        <dbReference type="EMBL" id="QNB47235.1"/>
    </source>
</evidence>
<dbReference type="SUPFAM" id="SSF55021">
    <property type="entry name" value="ACT-like"/>
    <property type="match status" value="1"/>
</dbReference>
<dbReference type="InterPro" id="IPR006139">
    <property type="entry name" value="D-isomer_2_OHA_DH_cat_dom"/>
</dbReference>
<evidence type="ECO:0000256" key="2">
    <source>
        <dbReference type="ARBA" id="ARBA00005216"/>
    </source>
</evidence>
<dbReference type="PROSITE" id="PS00670">
    <property type="entry name" value="D_2_HYDROXYACID_DH_2"/>
    <property type="match status" value="1"/>
</dbReference>
<evidence type="ECO:0000256" key="5">
    <source>
        <dbReference type="ARBA" id="ARBA00022605"/>
    </source>
</evidence>
<protein>
    <recommendedName>
        <fullName evidence="4 11">D-3-phosphoglycerate dehydrogenase</fullName>
        <ecNumber evidence="11">1.1.1.95</ecNumber>
    </recommendedName>
</protein>
<comment type="function">
    <text evidence="1">Catalyzes the reversible oxidation of 3-phospho-D-glycerate to 3-phosphonooxypyruvate, the first step of the phosphorylated L-serine biosynthesis pathway. Also catalyzes the reversible oxidation of 2-hydroxyglutarate to 2-oxoglutarate.</text>
</comment>
<comment type="pathway">
    <text evidence="2 11">Amino-acid biosynthesis; L-serine biosynthesis; L-serine from 3-phospho-D-glycerate: step 1/3.</text>
</comment>
<evidence type="ECO:0000313" key="14">
    <source>
        <dbReference type="Proteomes" id="UP000515847"/>
    </source>
</evidence>
<dbReference type="Proteomes" id="UP000515847">
    <property type="component" value="Chromosome"/>
</dbReference>
<dbReference type="EC" id="1.1.1.95" evidence="11"/>
<proteinExistence type="inferred from homology"/>
<dbReference type="Gene3D" id="3.30.70.260">
    <property type="match status" value="1"/>
</dbReference>
<comment type="catalytic activity">
    <reaction evidence="9">
        <text>(R)-2-hydroxyglutarate + NAD(+) = 2-oxoglutarate + NADH + H(+)</text>
        <dbReference type="Rhea" id="RHEA:49612"/>
        <dbReference type="ChEBI" id="CHEBI:15378"/>
        <dbReference type="ChEBI" id="CHEBI:15801"/>
        <dbReference type="ChEBI" id="CHEBI:16810"/>
        <dbReference type="ChEBI" id="CHEBI:57540"/>
        <dbReference type="ChEBI" id="CHEBI:57945"/>
        <dbReference type="EC" id="1.1.1.399"/>
    </reaction>
</comment>
<dbReference type="PANTHER" id="PTHR42789:SF1">
    <property type="entry name" value="D-ISOMER SPECIFIC 2-HYDROXYACID DEHYDROGENASE FAMILY PROTEIN (AFU_ORTHOLOGUE AFUA_6G10090)"/>
    <property type="match status" value="1"/>
</dbReference>
<dbReference type="KEGG" id="tfr:BR63_13555"/>
<dbReference type="Pfam" id="PF01842">
    <property type="entry name" value="ACT"/>
    <property type="match status" value="1"/>
</dbReference>
<dbReference type="CDD" id="cd04902">
    <property type="entry name" value="ACT_3PGDH-xct"/>
    <property type="match status" value="1"/>
</dbReference>
<evidence type="ECO:0000256" key="9">
    <source>
        <dbReference type="ARBA" id="ARBA00048126"/>
    </source>
</evidence>
<dbReference type="PROSITE" id="PS00065">
    <property type="entry name" value="D_2_HYDROXYACID_DH_1"/>
    <property type="match status" value="1"/>
</dbReference>
<dbReference type="Gene3D" id="3.40.50.720">
    <property type="entry name" value="NAD(P)-binding Rossmann-like Domain"/>
    <property type="match status" value="2"/>
</dbReference>
<comment type="similarity">
    <text evidence="3 11">Belongs to the D-isomer specific 2-hydroxyacid dehydrogenase family.</text>
</comment>
<name>A0A7G6E581_THEFR</name>
<dbReference type="InterPro" id="IPR029753">
    <property type="entry name" value="D-isomer_DH_CS"/>
</dbReference>
<dbReference type="CDD" id="cd12173">
    <property type="entry name" value="PGDH_4"/>
    <property type="match status" value="1"/>
</dbReference>
<dbReference type="UniPathway" id="UPA00135">
    <property type="reaction ID" value="UER00196"/>
</dbReference>
<dbReference type="Gene3D" id="3.30.1330.90">
    <property type="entry name" value="D-3-phosphoglycerate dehydrogenase, domain 3"/>
    <property type="match status" value="1"/>
</dbReference>
<evidence type="ECO:0000259" key="12">
    <source>
        <dbReference type="PROSITE" id="PS51671"/>
    </source>
</evidence>
<dbReference type="SUPFAM" id="SSF52283">
    <property type="entry name" value="Formate/glycerate dehydrogenase catalytic domain-like"/>
    <property type="match status" value="1"/>
</dbReference>
<evidence type="ECO:0000256" key="7">
    <source>
        <dbReference type="ARBA" id="ARBA00023027"/>
    </source>
</evidence>
<organism evidence="13 14">
    <name type="scientific">Thermanaerosceptrum fracticalcis</name>
    <dbReference type="NCBI Taxonomy" id="1712410"/>
    <lineage>
        <taxon>Bacteria</taxon>
        <taxon>Bacillati</taxon>
        <taxon>Bacillota</taxon>
        <taxon>Clostridia</taxon>
        <taxon>Eubacteriales</taxon>
        <taxon>Peptococcaceae</taxon>
        <taxon>Thermanaerosceptrum</taxon>
    </lineage>
</organism>
<sequence length="527" mass="57867">MKVLVCDPISEKGVALLNEAPGVQVDVRLKLTEDQLCELVPEYHGIVVRSETKITRRVLEHAAQLKVVGRAGVGVDNIDVEAATLLGVVVVNTPDGNTIAAAEHTMGMMLALARHIPQADQSLRQGQWNRSKYMGVELRNKTMGIIGLGKIGSEVAKRCKAFGMNVLAYDPYVPQEIAKRAGVELMNLETVLKESDFITVHMPLTKETKYMISGPQFAMMKDGVRILNVARGGIIDENALYDAIVNKKVAGAALDVYEKEPQTQSPLFTLPEVVATPHLGASTEEAQVNVAIDVVKEIIRVLNGEPVQNAVNIPFIKPELLGVVRPYMELTEKLGKLAGHLARGPVDDIEIKYLGDIAALDLSSLTNTFLKGLLRPFLHEAVNYVNAPLVAKQRGIKVREIKSTQTEDYTNQICVTIKGNGTWQRSIAGTVFKKNELRILRIDDFSLDIQPTGHLLIIKHTDKPKMIGQVGMILGDYDINIASMQVDRKEIGGHAMMILPIDQQINAEVMEKIKNLDGIIEASYVAL</sequence>
<evidence type="ECO:0000256" key="1">
    <source>
        <dbReference type="ARBA" id="ARBA00003800"/>
    </source>
</evidence>
<dbReference type="SUPFAM" id="SSF143548">
    <property type="entry name" value="Serine metabolism enzymes domain"/>
    <property type="match status" value="1"/>
</dbReference>
<dbReference type="AlphaFoldDB" id="A0A7G6E581"/>
<dbReference type="FunFam" id="3.30.70.260:FF:000008">
    <property type="entry name" value="D-3-phosphoglycerate dehydrogenase, chloroplastic"/>
    <property type="match status" value="1"/>
</dbReference>
<accession>A0A7G6E581</accession>
<dbReference type="RefSeq" id="WP_034425389.1">
    <property type="nucleotide sequence ID" value="NZ_CP045798.1"/>
</dbReference>
<keyword evidence="8 11" id="KW-0718">Serine biosynthesis</keyword>
<comment type="catalytic activity">
    <reaction evidence="10 11">
        <text>(2R)-3-phosphoglycerate + NAD(+) = 3-phosphooxypyruvate + NADH + H(+)</text>
        <dbReference type="Rhea" id="RHEA:12641"/>
        <dbReference type="ChEBI" id="CHEBI:15378"/>
        <dbReference type="ChEBI" id="CHEBI:18110"/>
        <dbReference type="ChEBI" id="CHEBI:57540"/>
        <dbReference type="ChEBI" id="CHEBI:57945"/>
        <dbReference type="ChEBI" id="CHEBI:58272"/>
        <dbReference type="EC" id="1.1.1.95"/>
    </reaction>
</comment>
<evidence type="ECO:0000256" key="8">
    <source>
        <dbReference type="ARBA" id="ARBA00023299"/>
    </source>
</evidence>
<dbReference type="Pfam" id="PF00389">
    <property type="entry name" value="2-Hacid_dh"/>
    <property type="match status" value="1"/>
</dbReference>
<dbReference type="PROSITE" id="PS00671">
    <property type="entry name" value="D_2_HYDROXYACID_DH_3"/>
    <property type="match status" value="1"/>
</dbReference>
<evidence type="ECO:0000256" key="3">
    <source>
        <dbReference type="ARBA" id="ARBA00005854"/>
    </source>
</evidence>
<dbReference type="InterPro" id="IPR006140">
    <property type="entry name" value="D-isomer_DH_NAD-bd"/>
</dbReference>
<dbReference type="InterPro" id="IPR036291">
    <property type="entry name" value="NAD(P)-bd_dom_sf"/>
</dbReference>
<dbReference type="InterPro" id="IPR029752">
    <property type="entry name" value="D-isomer_DH_CS1"/>
</dbReference>
<dbReference type="PROSITE" id="PS51671">
    <property type="entry name" value="ACT"/>
    <property type="match status" value="1"/>
</dbReference>
<dbReference type="GO" id="GO:0051287">
    <property type="term" value="F:NAD binding"/>
    <property type="evidence" value="ECO:0007669"/>
    <property type="project" value="UniProtKB-UniRule"/>
</dbReference>
<dbReference type="SUPFAM" id="SSF51735">
    <property type="entry name" value="NAD(P)-binding Rossmann-fold domains"/>
    <property type="match status" value="1"/>
</dbReference>
<dbReference type="PANTHER" id="PTHR42789">
    <property type="entry name" value="D-ISOMER SPECIFIC 2-HYDROXYACID DEHYDROGENASE FAMILY PROTEIN (AFU_ORTHOLOGUE AFUA_6G10090)"/>
    <property type="match status" value="1"/>
</dbReference>
<keyword evidence="5 11" id="KW-0028">Amino-acid biosynthesis</keyword>
<dbReference type="GO" id="GO:0006564">
    <property type="term" value="P:L-serine biosynthetic process"/>
    <property type="evidence" value="ECO:0007669"/>
    <property type="project" value="UniProtKB-UniRule"/>
</dbReference>
<dbReference type="EMBL" id="CP045798">
    <property type="protein sequence ID" value="QNB47235.1"/>
    <property type="molecule type" value="Genomic_DNA"/>
</dbReference>
<evidence type="ECO:0000256" key="10">
    <source>
        <dbReference type="ARBA" id="ARBA00048731"/>
    </source>
</evidence>
<dbReference type="InterPro" id="IPR006236">
    <property type="entry name" value="PGDH"/>
</dbReference>
<evidence type="ECO:0000256" key="11">
    <source>
        <dbReference type="RuleBase" id="RU363003"/>
    </source>
</evidence>
<dbReference type="InterPro" id="IPR045865">
    <property type="entry name" value="ACT-like_dom_sf"/>
</dbReference>